<proteinExistence type="predicted"/>
<reference evidence="2 3" key="1">
    <citation type="submission" date="2017-04" db="EMBL/GenBank/DDBJ databases">
        <title>Kefir bacterial isolates.</title>
        <authorList>
            <person name="Kim Y."/>
            <person name="Blasche S."/>
            <person name="Patil K.R."/>
        </authorList>
    </citation>
    <scope>NUCLEOTIDE SEQUENCE [LARGE SCALE GENOMIC DNA]</scope>
    <source>
        <strain evidence="2 3">KR-2</strain>
    </source>
</reference>
<gene>
    <name evidence="2" type="ORF">B9K05_13450</name>
</gene>
<dbReference type="AlphaFoldDB" id="A0A270B4N6"/>
<keyword evidence="1" id="KW-0812">Transmembrane</keyword>
<feature type="transmembrane region" description="Helical" evidence="1">
    <location>
        <begin position="33"/>
        <end position="53"/>
    </location>
</feature>
<organism evidence="2 3">
    <name type="scientific">Acetobacter syzygii</name>
    <dbReference type="NCBI Taxonomy" id="146476"/>
    <lineage>
        <taxon>Bacteria</taxon>
        <taxon>Pseudomonadati</taxon>
        <taxon>Pseudomonadota</taxon>
        <taxon>Alphaproteobacteria</taxon>
        <taxon>Acetobacterales</taxon>
        <taxon>Acetobacteraceae</taxon>
        <taxon>Acetobacter</taxon>
    </lineage>
</organism>
<accession>A0A270B4N6</accession>
<keyword evidence="1" id="KW-1133">Transmembrane helix</keyword>
<sequence length="68" mass="7668">MRCPCANQQITSSLIRTRVEHAVADMKSQTEQFIRTVGITGAVMTIGLANTVYNMRRFLFMKRMNASA</sequence>
<dbReference type="EMBL" id="NDFP01000027">
    <property type="protein sequence ID" value="PAL19985.1"/>
    <property type="molecule type" value="Genomic_DNA"/>
</dbReference>
<keyword evidence="3" id="KW-1185">Reference proteome</keyword>
<dbReference type="Proteomes" id="UP000216033">
    <property type="component" value="Unassembled WGS sequence"/>
</dbReference>
<evidence type="ECO:0000313" key="3">
    <source>
        <dbReference type="Proteomes" id="UP000216033"/>
    </source>
</evidence>
<keyword evidence="1" id="KW-0472">Membrane</keyword>
<evidence type="ECO:0000256" key="1">
    <source>
        <dbReference type="SAM" id="Phobius"/>
    </source>
</evidence>
<comment type="caution">
    <text evidence="2">The sequence shown here is derived from an EMBL/GenBank/DDBJ whole genome shotgun (WGS) entry which is preliminary data.</text>
</comment>
<protein>
    <submittedName>
        <fullName evidence="2">Uncharacterized protein</fullName>
    </submittedName>
</protein>
<name>A0A270B4N6_9PROT</name>
<evidence type="ECO:0000313" key="2">
    <source>
        <dbReference type="EMBL" id="PAL19985.1"/>
    </source>
</evidence>